<dbReference type="Proteomes" id="UP000235093">
    <property type="component" value="Unassembled WGS sequence"/>
</dbReference>
<dbReference type="Pfam" id="PF05339">
    <property type="entry name" value="DUF739"/>
    <property type="match status" value="1"/>
</dbReference>
<accession>A0A2N5PB91</accession>
<dbReference type="AlphaFoldDB" id="A0A2N5PB91"/>
<sequence>MAFNYDKLKGRIIEKFGTQYRFAEAMEWSERTLCLKLSSERPWKQTDICKAVELLDLAQEDIPKYFFKEKVQNIEL</sequence>
<protein>
    <submittedName>
        <fullName evidence="1">DUF739 domain-containing protein</fullName>
    </submittedName>
</protein>
<dbReference type="RefSeq" id="WP_101884242.1">
    <property type="nucleotide sequence ID" value="NZ_NIHT01000024.1"/>
</dbReference>
<comment type="caution">
    <text evidence="1">The sequence shown here is derived from an EMBL/GenBank/DDBJ whole genome shotgun (WGS) entry which is preliminary data.</text>
</comment>
<organism evidence="1 2">
    <name type="scientific">Mediterraneibacter gnavus</name>
    <name type="common">Ruminococcus gnavus</name>
    <dbReference type="NCBI Taxonomy" id="33038"/>
    <lineage>
        <taxon>Bacteria</taxon>
        <taxon>Bacillati</taxon>
        <taxon>Bacillota</taxon>
        <taxon>Clostridia</taxon>
        <taxon>Lachnospirales</taxon>
        <taxon>Lachnospiraceae</taxon>
        <taxon>Mediterraneibacter</taxon>
    </lineage>
</organism>
<dbReference type="InterPro" id="IPR008003">
    <property type="entry name" value="DUF739"/>
</dbReference>
<proteinExistence type="predicted"/>
<evidence type="ECO:0000313" key="2">
    <source>
        <dbReference type="Proteomes" id="UP000235093"/>
    </source>
</evidence>
<reference evidence="1 2" key="1">
    <citation type="journal article" date="2017" name="Genome Med.">
        <title>A novel Ruminococcus gnavus clade enriched in inflammatory bowel disease patients.</title>
        <authorList>
            <person name="Hall A.B."/>
            <person name="Yassour M."/>
            <person name="Sauk J."/>
            <person name="Garner A."/>
            <person name="Jiang X."/>
            <person name="Arthur T."/>
            <person name="Lagoudas G.K."/>
            <person name="Vatanen T."/>
            <person name="Fornelos N."/>
            <person name="Wilson R."/>
            <person name="Bertha M."/>
            <person name="Cohen M."/>
            <person name="Garber J."/>
            <person name="Khalili H."/>
            <person name="Gevers D."/>
            <person name="Ananthakrishnan A.N."/>
            <person name="Kugathasan S."/>
            <person name="Lander E.S."/>
            <person name="Blainey P."/>
            <person name="Vlamakis H."/>
            <person name="Xavier R.J."/>
            <person name="Huttenhower C."/>
        </authorList>
    </citation>
    <scope>NUCLEOTIDE SEQUENCE [LARGE SCALE GENOMIC DNA]</scope>
    <source>
        <strain evidence="1 2">RJX1125</strain>
    </source>
</reference>
<gene>
    <name evidence="1" type="ORF">CDL23_13395</name>
</gene>
<name>A0A2N5PB91_MEDGN</name>
<evidence type="ECO:0000313" key="1">
    <source>
        <dbReference type="EMBL" id="PLT72335.1"/>
    </source>
</evidence>
<dbReference type="EMBL" id="NIHT01000024">
    <property type="protein sequence ID" value="PLT72335.1"/>
    <property type="molecule type" value="Genomic_DNA"/>
</dbReference>